<sequence length="282" mass="31061">MTSSQAPALMNDQNVVIDGNVGSRVRFSDEPPRIYPIPSGLGTWDDGSVPDEPSLEELKWSSRQMHDARSGKVHQYEILEEPSSPFRELQASRPSYGASSRAASEAVYCTTSRHAEPEARAQVPSAVQATKQFAEHRKKPTTTKPNKDLTPALRNETAPPPYSHAPSGMTIPRKPVPQRSTSSLLPSSSGLPACLQLTRTNSWALSTTFQDIVSGDKLGSWDEDTVRRKREHSTLAKAADAVLAVQKFGRTALVEYRANMDASRANVVEKKLYKMGFELVRK</sequence>
<name>A0A9P4QIM1_9PLEO</name>
<dbReference type="EMBL" id="ML996352">
    <property type="protein sequence ID" value="KAF2727134.1"/>
    <property type="molecule type" value="Genomic_DNA"/>
</dbReference>
<reference evidence="2" key="1">
    <citation type="journal article" date="2020" name="Stud. Mycol.">
        <title>101 Dothideomycetes genomes: a test case for predicting lifestyles and emergence of pathogens.</title>
        <authorList>
            <person name="Haridas S."/>
            <person name="Albert R."/>
            <person name="Binder M."/>
            <person name="Bloem J."/>
            <person name="Labutti K."/>
            <person name="Salamov A."/>
            <person name="Andreopoulos B."/>
            <person name="Baker S."/>
            <person name="Barry K."/>
            <person name="Bills G."/>
            <person name="Bluhm B."/>
            <person name="Cannon C."/>
            <person name="Castanera R."/>
            <person name="Culley D."/>
            <person name="Daum C."/>
            <person name="Ezra D."/>
            <person name="Gonzalez J."/>
            <person name="Henrissat B."/>
            <person name="Kuo A."/>
            <person name="Liang C."/>
            <person name="Lipzen A."/>
            <person name="Lutzoni F."/>
            <person name="Magnuson J."/>
            <person name="Mondo S."/>
            <person name="Nolan M."/>
            <person name="Ohm R."/>
            <person name="Pangilinan J."/>
            <person name="Park H.-J."/>
            <person name="Ramirez L."/>
            <person name="Alfaro M."/>
            <person name="Sun H."/>
            <person name="Tritt A."/>
            <person name="Yoshinaga Y."/>
            <person name="Zwiers L.-H."/>
            <person name="Turgeon B."/>
            <person name="Goodwin S."/>
            <person name="Spatafora J."/>
            <person name="Crous P."/>
            <person name="Grigoriev I."/>
        </authorList>
    </citation>
    <scope>NUCLEOTIDE SEQUENCE</scope>
    <source>
        <strain evidence="2">CBS 125425</strain>
    </source>
</reference>
<accession>A0A9P4QIM1</accession>
<evidence type="ECO:0000313" key="2">
    <source>
        <dbReference type="EMBL" id="KAF2727134.1"/>
    </source>
</evidence>
<feature type="region of interest" description="Disordered" evidence="1">
    <location>
        <begin position="129"/>
        <end position="188"/>
    </location>
</feature>
<keyword evidence="3" id="KW-1185">Reference proteome</keyword>
<proteinExistence type="predicted"/>
<organism evidence="2 3">
    <name type="scientific">Polyplosphaeria fusca</name>
    <dbReference type="NCBI Taxonomy" id="682080"/>
    <lineage>
        <taxon>Eukaryota</taxon>
        <taxon>Fungi</taxon>
        <taxon>Dikarya</taxon>
        <taxon>Ascomycota</taxon>
        <taxon>Pezizomycotina</taxon>
        <taxon>Dothideomycetes</taxon>
        <taxon>Pleosporomycetidae</taxon>
        <taxon>Pleosporales</taxon>
        <taxon>Tetraplosphaeriaceae</taxon>
        <taxon>Polyplosphaeria</taxon>
    </lineage>
</organism>
<protein>
    <submittedName>
        <fullName evidence="2">Uncharacterized protein</fullName>
    </submittedName>
</protein>
<dbReference type="Proteomes" id="UP000799444">
    <property type="component" value="Unassembled WGS sequence"/>
</dbReference>
<comment type="caution">
    <text evidence="2">The sequence shown here is derived from an EMBL/GenBank/DDBJ whole genome shotgun (WGS) entry which is preliminary data.</text>
</comment>
<dbReference type="AlphaFoldDB" id="A0A9P4QIM1"/>
<gene>
    <name evidence="2" type="ORF">EJ04DRAFT_582238</name>
</gene>
<evidence type="ECO:0000256" key="1">
    <source>
        <dbReference type="SAM" id="MobiDB-lite"/>
    </source>
</evidence>
<evidence type="ECO:0000313" key="3">
    <source>
        <dbReference type="Proteomes" id="UP000799444"/>
    </source>
</evidence>